<reference evidence="1 2" key="1">
    <citation type="submission" date="2018-06" db="EMBL/GenBank/DDBJ databases">
        <authorList>
            <consortium name="Pathogen Informatics"/>
            <person name="Doyle S."/>
        </authorList>
    </citation>
    <scope>NUCLEOTIDE SEQUENCE [LARGE SCALE GENOMIC DNA]</scope>
    <source>
        <strain evidence="1 2">NCTC8105</strain>
    </source>
</reference>
<dbReference type="Pfam" id="PF05488">
    <property type="entry name" value="PAAR_motif"/>
    <property type="match status" value="1"/>
</dbReference>
<name>A0A377PKC8_HAFAL</name>
<evidence type="ECO:0000313" key="1">
    <source>
        <dbReference type="EMBL" id="STQ80562.1"/>
    </source>
</evidence>
<dbReference type="Proteomes" id="UP000254821">
    <property type="component" value="Unassembled WGS sequence"/>
</dbReference>
<sequence length="382" mass="41358">MSQKGYFIRVGDKTSCGGTVRGGNPNYNMHGRAASRHGDLVTCGKDGKTYRIIGGIPGMLDNNVQLAGTLDSISSCPCRAKLLSSLSSATYEKTSRAEVRMAAAPQSEAPTQYAQAAKANPHPLNNLVGTIGGTCEKEDDPLANGVFVWTETHEAGHAFISVHINSEVFVFTYGRFARRSMIGFIGDGILNYLVDDDAIDYYTTELYKMSARVFRIDDAGIQLTKQLFEARWNTGKSVADLDDAKEITKRRGRLIDTYDLTGSNCATHSVTVLRQAGSKIFGTSYTPMTTQFPIEGEEDFAIPVSLQNYLVKRSQSLKFMDVIEVTNKFKNKYQNAGLVEIEETVQGKVVHETAGAISGAGSSSGYSGGTIGGILKGSYDVD</sequence>
<dbReference type="InterPro" id="IPR008727">
    <property type="entry name" value="PAAR_motif"/>
</dbReference>
<accession>A0A377PKC8</accession>
<dbReference type="CDD" id="cd14744">
    <property type="entry name" value="PAAR_CT_2"/>
    <property type="match status" value="1"/>
</dbReference>
<organism evidence="1 2">
    <name type="scientific">Hafnia alvei</name>
    <dbReference type="NCBI Taxonomy" id="569"/>
    <lineage>
        <taxon>Bacteria</taxon>
        <taxon>Pseudomonadati</taxon>
        <taxon>Pseudomonadota</taxon>
        <taxon>Gammaproteobacteria</taxon>
        <taxon>Enterobacterales</taxon>
        <taxon>Hafniaceae</taxon>
        <taxon>Hafnia</taxon>
    </lineage>
</organism>
<dbReference type="RefSeq" id="WP_043493440.1">
    <property type="nucleotide sequence ID" value="NZ_CALJTU010000076.1"/>
</dbReference>
<proteinExistence type="predicted"/>
<gene>
    <name evidence="1" type="ORF">NCTC8105_02686</name>
</gene>
<protein>
    <submittedName>
        <fullName evidence="1">Pyocin large subunit</fullName>
    </submittedName>
</protein>
<dbReference type="EMBL" id="UGHP01000001">
    <property type="protein sequence ID" value="STQ80562.1"/>
    <property type="molecule type" value="Genomic_DNA"/>
</dbReference>
<evidence type="ECO:0000313" key="2">
    <source>
        <dbReference type="Proteomes" id="UP000254821"/>
    </source>
</evidence>
<dbReference type="AlphaFoldDB" id="A0A377PKC8"/>